<comment type="subcellular location">
    <subcellularLocation>
        <location evidence="1">Nucleus</location>
        <location evidence="1">Nucleolus</location>
    </subcellularLocation>
</comment>
<dbReference type="GO" id="GO:0019843">
    <property type="term" value="F:rRNA binding"/>
    <property type="evidence" value="ECO:0007669"/>
    <property type="project" value="UniProtKB-KW"/>
</dbReference>
<evidence type="ECO:0000256" key="7">
    <source>
        <dbReference type="ARBA" id="ARBA00022691"/>
    </source>
</evidence>
<evidence type="ECO:0000256" key="3">
    <source>
        <dbReference type="ARBA" id="ARBA00022517"/>
    </source>
</evidence>
<evidence type="ECO:0000256" key="1">
    <source>
        <dbReference type="ARBA" id="ARBA00004604"/>
    </source>
</evidence>
<gene>
    <name evidence="11" type="ORF">PSON_ATCC_30995.1.T0040587</name>
</gene>
<accession>A0A8S1K6B1</accession>
<keyword evidence="9" id="KW-0694">RNA-binding</keyword>
<dbReference type="GO" id="GO:0070037">
    <property type="term" value="F:rRNA (pseudouridine) methyltransferase activity"/>
    <property type="evidence" value="ECO:0007669"/>
    <property type="project" value="InterPro"/>
</dbReference>
<reference evidence="11" key="1">
    <citation type="submission" date="2021-01" db="EMBL/GenBank/DDBJ databases">
        <authorList>
            <consortium name="Genoscope - CEA"/>
            <person name="William W."/>
        </authorList>
    </citation>
    <scope>NUCLEOTIDE SEQUENCE</scope>
</reference>
<evidence type="ECO:0000256" key="5">
    <source>
        <dbReference type="ARBA" id="ARBA00022603"/>
    </source>
</evidence>
<proteinExistence type="inferred from homology"/>
<evidence type="ECO:0008006" key="13">
    <source>
        <dbReference type="Google" id="ProtNLM"/>
    </source>
</evidence>
<keyword evidence="5" id="KW-0489">Methyltransferase</keyword>
<dbReference type="GO" id="GO:0032040">
    <property type="term" value="C:small-subunit processome"/>
    <property type="evidence" value="ECO:0007669"/>
    <property type="project" value="TreeGrafter"/>
</dbReference>
<dbReference type="Proteomes" id="UP000692954">
    <property type="component" value="Unassembled WGS sequence"/>
</dbReference>
<name>A0A8S1K6B1_9CILI</name>
<dbReference type="OrthoDB" id="269804at2759"/>
<dbReference type="InterPro" id="IPR005304">
    <property type="entry name" value="Rbsml_bgen_MeTrfase_EMG1/NEP1"/>
</dbReference>
<organism evidence="11 12">
    <name type="scientific">Paramecium sonneborni</name>
    <dbReference type="NCBI Taxonomy" id="65129"/>
    <lineage>
        <taxon>Eukaryota</taxon>
        <taxon>Sar</taxon>
        <taxon>Alveolata</taxon>
        <taxon>Ciliophora</taxon>
        <taxon>Intramacronucleata</taxon>
        <taxon>Oligohymenophorea</taxon>
        <taxon>Peniculida</taxon>
        <taxon>Parameciidae</taxon>
        <taxon>Paramecium</taxon>
    </lineage>
</organism>
<evidence type="ECO:0000256" key="8">
    <source>
        <dbReference type="ARBA" id="ARBA00022730"/>
    </source>
</evidence>
<keyword evidence="12" id="KW-1185">Reference proteome</keyword>
<keyword evidence="7" id="KW-0949">S-adenosyl-L-methionine</keyword>
<dbReference type="GO" id="GO:0070475">
    <property type="term" value="P:rRNA base methylation"/>
    <property type="evidence" value="ECO:0007669"/>
    <property type="project" value="InterPro"/>
</dbReference>
<dbReference type="EMBL" id="CAJJDN010000004">
    <property type="protein sequence ID" value="CAD8050327.1"/>
    <property type="molecule type" value="Genomic_DNA"/>
</dbReference>
<evidence type="ECO:0000256" key="2">
    <source>
        <dbReference type="ARBA" id="ARBA00008115"/>
    </source>
</evidence>
<comment type="similarity">
    <text evidence="2">Belongs to the class IV-like SAM-binding methyltransferase superfamily. RNA methyltransferase NEP1 family.</text>
</comment>
<dbReference type="CDD" id="cd18088">
    <property type="entry name" value="Nep1-like"/>
    <property type="match status" value="1"/>
</dbReference>
<evidence type="ECO:0000313" key="12">
    <source>
        <dbReference type="Proteomes" id="UP000692954"/>
    </source>
</evidence>
<sequence>MQQELLLPEDIEDKRQLIIVLEQAPLEIATIRQQVVLLNADEHKNYINQTLNKDYSLYRPDILHHCLLSLLDSPLNKAGKLKIYVHTAQNVILDISPKLKVPRTYQSYAALFAQALHKLRVRAVESSETLIKVIKNPITDHLPSEALKIGTSTQAKLIDIKQFIKQPNLNQNKPIVYVIGAVSKGNPGMEAQYIDECICISQYSLSAGYCLQRISNAYEELWSIK</sequence>
<evidence type="ECO:0000256" key="6">
    <source>
        <dbReference type="ARBA" id="ARBA00022679"/>
    </source>
</evidence>
<comment type="caution">
    <text evidence="11">The sequence shown here is derived from an EMBL/GenBank/DDBJ whole genome shotgun (WGS) entry which is preliminary data.</text>
</comment>
<dbReference type="Pfam" id="PF03587">
    <property type="entry name" value="EMG1"/>
    <property type="match status" value="1"/>
</dbReference>
<keyword evidence="10" id="KW-0539">Nucleus</keyword>
<evidence type="ECO:0000313" key="11">
    <source>
        <dbReference type="EMBL" id="CAD8050327.1"/>
    </source>
</evidence>
<keyword evidence="6" id="KW-0808">Transferase</keyword>
<evidence type="ECO:0000256" key="10">
    <source>
        <dbReference type="ARBA" id="ARBA00023242"/>
    </source>
</evidence>
<evidence type="ECO:0000256" key="4">
    <source>
        <dbReference type="ARBA" id="ARBA00022552"/>
    </source>
</evidence>
<keyword evidence="8" id="KW-0699">rRNA-binding</keyword>
<dbReference type="FunFam" id="3.40.1280.10:FF:000003">
    <property type="entry name" value="Ribosomal RNA small subunit methyltransferase"/>
    <property type="match status" value="1"/>
</dbReference>
<dbReference type="PANTHER" id="PTHR12636:SF5">
    <property type="entry name" value="RIBOSOMAL RNA SMALL SUBUNIT METHYLTRANSFERASE NEP1"/>
    <property type="match status" value="1"/>
</dbReference>
<evidence type="ECO:0000256" key="9">
    <source>
        <dbReference type="ARBA" id="ARBA00022884"/>
    </source>
</evidence>
<protein>
    <recommendedName>
        <fullName evidence="13">Ribosomal RNA small subunit methyltransferase NEP1</fullName>
    </recommendedName>
</protein>
<keyword evidence="4" id="KW-0698">rRNA processing</keyword>
<dbReference type="AlphaFoldDB" id="A0A8S1K6B1"/>
<keyword evidence="3" id="KW-0690">Ribosome biogenesis</keyword>
<dbReference type="PANTHER" id="PTHR12636">
    <property type="entry name" value="NEP1/MRA1"/>
    <property type="match status" value="1"/>
</dbReference>